<dbReference type="EMBL" id="CQEJ01000007">
    <property type="protein sequence ID" value="CNK95434.1"/>
    <property type="molecule type" value="Genomic_DNA"/>
</dbReference>
<dbReference type="EMBL" id="CQEH01000010">
    <property type="protein sequence ID" value="CNL16777.1"/>
    <property type="molecule type" value="Genomic_DNA"/>
</dbReference>
<dbReference type="SUPFAM" id="SSF53098">
    <property type="entry name" value="Ribonuclease H-like"/>
    <property type="match status" value="1"/>
</dbReference>
<evidence type="ECO:0000313" key="7">
    <source>
        <dbReference type="Proteomes" id="UP000038647"/>
    </source>
</evidence>
<evidence type="ECO:0000313" key="4">
    <source>
        <dbReference type="EMBL" id="CNL16777.1"/>
    </source>
</evidence>
<name>A0A0T9UXF3_YERAL</name>
<dbReference type="PANTHER" id="PTHR47515:SF2">
    <property type="entry name" value="INTEGRASE CORE DOMAIN PROTEIN"/>
    <property type="match status" value="1"/>
</dbReference>
<proteinExistence type="predicted"/>
<dbReference type="EMBL" id="CQEJ01000019">
    <property type="protein sequence ID" value="CNL47337.1"/>
    <property type="molecule type" value="Genomic_DNA"/>
</dbReference>
<reference evidence="6 8" key="1">
    <citation type="submission" date="2015-03" db="EMBL/GenBank/DDBJ databases">
        <authorList>
            <person name="Murphy D."/>
        </authorList>
    </citation>
    <scope>NUCLEOTIDE SEQUENCE [LARGE SCALE GENOMIC DNA]</scope>
    <source>
        <strain evidence="6 8">IP06005</strain>
    </source>
</reference>
<dbReference type="InterPro" id="IPR036397">
    <property type="entry name" value="RNaseH_sf"/>
</dbReference>
<gene>
    <name evidence="2" type="ORF">ERS137965_01306</name>
    <name evidence="3" type="ORF">ERS137965_01579</name>
    <name evidence="5" type="ORF">ERS137965_03150</name>
    <name evidence="6" type="ORF">ERS137965_03981</name>
    <name evidence="4" type="ORF">ERS137966_02439</name>
</gene>
<keyword evidence="7" id="KW-1185">Reference proteome</keyword>
<dbReference type="InterPro" id="IPR001584">
    <property type="entry name" value="Integrase_cat-core"/>
</dbReference>
<evidence type="ECO:0000313" key="3">
    <source>
        <dbReference type="EMBL" id="CNK95434.1"/>
    </source>
</evidence>
<evidence type="ECO:0000313" key="2">
    <source>
        <dbReference type="EMBL" id="CNK86984.1"/>
    </source>
</evidence>
<accession>A0A0T9UXF3</accession>
<organism evidence="6 8">
    <name type="scientific">Yersinia aldovae</name>
    <dbReference type="NCBI Taxonomy" id="29483"/>
    <lineage>
        <taxon>Bacteria</taxon>
        <taxon>Pseudomonadati</taxon>
        <taxon>Pseudomonadota</taxon>
        <taxon>Gammaproteobacteria</taxon>
        <taxon>Enterobacterales</taxon>
        <taxon>Yersiniaceae</taxon>
        <taxon>Yersinia</taxon>
    </lineage>
</organism>
<dbReference type="InterPro" id="IPR048020">
    <property type="entry name" value="Transpos_IS3"/>
</dbReference>
<dbReference type="EMBL" id="CQEJ01000048">
    <property type="protein sequence ID" value="CNL81366.1"/>
    <property type="molecule type" value="Genomic_DNA"/>
</dbReference>
<dbReference type="PROSITE" id="PS50994">
    <property type="entry name" value="INTEGRASE"/>
    <property type="match status" value="1"/>
</dbReference>
<evidence type="ECO:0000259" key="1">
    <source>
        <dbReference type="PROSITE" id="PS50994"/>
    </source>
</evidence>
<dbReference type="InterPro" id="IPR012337">
    <property type="entry name" value="RNaseH-like_sf"/>
</dbReference>
<dbReference type="EMBL" id="CQEJ01000006">
    <property type="protein sequence ID" value="CNK86984.1"/>
    <property type="molecule type" value="Genomic_DNA"/>
</dbReference>
<evidence type="ECO:0000313" key="5">
    <source>
        <dbReference type="EMBL" id="CNL47337.1"/>
    </source>
</evidence>
<dbReference type="PROSITE" id="PS51257">
    <property type="entry name" value="PROKAR_LIPOPROTEIN"/>
    <property type="match status" value="1"/>
</dbReference>
<dbReference type="NCBIfam" id="NF033516">
    <property type="entry name" value="transpos_IS3"/>
    <property type="match status" value="1"/>
</dbReference>
<dbReference type="eggNOG" id="COG2801">
    <property type="taxonomic scope" value="Bacteria"/>
</dbReference>
<evidence type="ECO:0000313" key="8">
    <source>
        <dbReference type="Proteomes" id="UP000041595"/>
    </source>
</evidence>
<reference evidence="4 7" key="2">
    <citation type="submission" date="2015-03" db="EMBL/GenBank/DDBJ databases">
        <authorList>
            <consortium name="Pathogen Informatics"/>
            <person name="Murphy D."/>
        </authorList>
    </citation>
    <scope>NUCLEOTIDE SEQUENCE [LARGE SCALE GENOMIC DNA]</scope>
    <source>
        <strain evidence="4 7">IP08791</strain>
    </source>
</reference>
<dbReference type="GO" id="GO:0003676">
    <property type="term" value="F:nucleic acid binding"/>
    <property type="evidence" value="ECO:0007669"/>
    <property type="project" value="InterPro"/>
</dbReference>
<dbReference type="AlphaFoldDB" id="A0A0T9UXF3"/>
<evidence type="ECO:0000313" key="6">
    <source>
        <dbReference type="EMBL" id="CNL81366.1"/>
    </source>
</evidence>
<dbReference type="Gene3D" id="3.30.420.10">
    <property type="entry name" value="Ribonuclease H-like superfamily/Ribonuclease H"/>
    <property type="match status" value="1"/>
</dbReference>
<dbReference type="GO" id="GO:0015074">
    <property type="term" value="P:DNA integration"/>
    <property type="evidence" value="ECO:0007669"/>
    <property type="project" value="InterPro"/>
</dbReference>
<dbReference type="PANTHER" id="PTHR47515">
    <property type="entry name" value="LOW CALCIUM RESPONSE LOCUS PROTEIN T"/>
    <property type="match status" value="1"/>
</dbReference>
<feature type="domain" description="Integrase catalytic" evidence="1">
    <location>
        <begin position="112"/>
        <end position="272"/>
    </location>
</feature>
<dbReference type="Pfam" id="PF13683">
    <property type="entry name" value="rve_3"/>
    <property type="match status" value="1"/>
</dbReference>
<protein>
    <submittedName>
        <fullName evidence="4 6">Integrase</fullName>
    </submittedName>
</protein>
<sequence length="281" mass="32982">MVITEKKSCAGLLTASGLSVITACKLTSLSRASFYRRGTDWREKDKVVIDAIQAVLSESPQAGFWKCYYRLRFKGFIFNHKRVYRVYCRLGLNLKRRIKKTLPKRENKPLSIVNLPDIQWALDFMHDALYCGKRFRTLNIIDEGTRECLAIEVDTSLPTDRVIRVLDRLKKERGLPQQLRVDNGPELISVNLLNYCEYNHITLCHIQPGKPQQNGFIERFNGSFRREFLNAYLFESLSQVREMAWFWQQDYNLNRTHESLGHLPPETYRKQLENSNQDCLR</sequence>
<dbReference type="Proteomes" id="UP000041595">
    <property type="component" value="Unassembled WGS sequence"/>
</dbReference>
<dbReference type="Proteomes" id="UP000038647">
    <property type="component" value="Unassembled WGS sequence"/>
</dbReference>